<dbReference type="EMBL" id="BPLQ01014972">
    <property type="protein sequence ID" value="GIY84812.1"/>
    <property type="molecule type" value="Genomic_DNA"/>
</dbReference>
<dbReference type="AlphaFoldDB" id="A0AAV4WQE5"/>
<comment type="caution">
    <text evidence="1">The sequence shown here is derived from an EMBL/GenBank/DDBJ whole genome shotgun (WGS) entry which is preliminary data.</text>
</comment>
<name>A0AAV4WQE5_9ARAC</name>
<protein>
    <submittedName>
        <fullName evidence="1">Uncharacterized protein</fullName>
    </submittedName>
</protein>
<dbReference type="Proteomes" id="UP001054837">
    <property type="component" value="Unassembled WGS sequence"/>
</dbReference>
<gene>
    <name evidence="1" type="ORF">CDAR_282091</name>
</gene>
<evidence type="ECO:0000313" key="1">
    <source>
        <dbReference type="EMBL" id="GIY84812.1"/>
    </source>
</evidence>
<proteinExistence type="predicted"/>
<sequence length="126" mass="14765">MRFLEERHIKSAEIEKQKYFKALNCYGTPFDAILDSLSTEDSQEPIVPLDSKSSLVMLTPTNKYNSTLQEIQKLYPESTNKFAKENIKIYPQSENEHLVIRTHFVQKKFELYVIKPKIKKTYQSCA</sequence>
<organism evidence="1 2">
    <name type="scientific">Caerostris darwini</name>
    <dbReference type="NCBI Taxonomy" id="1538125"/>
    <lineage>
        <taxon>Eukaryota</taxon>
        <taxon>Metazoa</taxon>
        <taxon>Ecdysozoa</taxon>
        <taxon>Arthropoda</taxon>
        <taxon>Chelicerata</taxon>
        <taxon>Arachnida</taxon>
        <taxon>Araneae</taxon>
        <taxon>Araneomorphae</taxon>
        <taxon>Entelegynae</taxon>
        <taxon>Araneoidea</taxon>
        <taxon>Araneidae</taxon>
        <taxon>Caerostris</taxon>
    </lineage>
</organism>
<reference evidence="1 2" key="1">
    <citation type="submission" date="2021-06" db="EMBL/GenBank/DDBJ databases">
        <title>Caerostris darwini draft genome.</title>
        <authorList>
            <person name="Kono N."/>
            <person name="Arakawa K."/>
        </authorList>
    </citation>
    <scope>NUCLEOTIDE SEQUENCE [LARGE SCALE GENOMIC DNA]</scope>
</reference>
<accession>A0AAV4WQE5</accession>
<evidence type="ECO:0000313" key="2">
    <source>
        <dbReference type="Proteomes" id="UP001054837"/>
    </source>
</evidence>
<keyword evidence="2" id="KW-1185">Reference proteome</keyword>